<dbReference type="InterPro" id="IPR003489">
    <property type="entry name" value="RHF/RaiA"/>
</dbReference>
<dbReference type="NCBIfam" id="TIGR00741">
    <property type="entry name" value="yfiA"/>
    <property type="match status" value="1"/>
</dbReference>
<dbReference type="CDD" id="cd00552">
    <property type="entry name" value="RaiA"/>
    <property type="match status" value="1"/>
</dbReference>
<keyword evidence="7" id="KW-1185">Reference proteome</keyword>
<accession>A0A4V6RZ23</accession>
<dbReference type="SUPFAM" id="SSF69754">
    <property type="entry name" value="Ribosome binding protein Y (YfiA homologue)"/>
    <property type="match status" value="1"/>
</dbReference>
<dbReference type="GO" id="GO:0043024">
    <property type="term" value="F:ribosomal small subunit binding"/>
    <property type="evidence" value="ECO:0007669"/>
    <property type="project" value="TreeGrafter"/>
</dbReference>
<gene>
    <name evidence="6" type="primary">raiA</name>
    <name evidence="3" type="synonym">hpf</name>
    <name evidence="6" type="ORF">E6C64_07850</name>
    <name evidence="5" type="ORF">E6C64_08705</name>
</gene>
<comment type="subcellular location">
    <subcellularLocation>
        <location evidence="3">Cytoplasm</location>
    </subcellularLocation>
</comment>
<comment type="function">
    <text evidence="3">Required for dimerization of active 70S ribosomes into 100S ribosomes in stationary phase; 100S ribosomes are translationally inactive and sometimes present during exponential growth.</text>
</comment>
<name>A0A4V6RZ23_9MICO</name>
<evidence type="ECO:0000313" key="6">
    <source>
        <dbReference type="EMBL" id="THG31947.1"/>
    </source>
</evidence>
<sequence>MDITITGRGAGITDRFRDHVEDKAAKVEQLAERALALEIRLCRHHETNGTAGDDRVELTLIGPGPVVRAEAGANDKYAAFDFAFDKLMERLRRAKDRRKVHRGQHRPTTMRSVDHRDFRLVDVEPADAEVLRRVDAQTGSISDSARQTTIGRTVEEPPVLTAAMDLSSLNAEQYAALHTDDGAPVDDYDYSPVVIRHKVFASTPMTVDDALYYMELVGHDFYLFIDSESDRPSVVYRRKGWDYGVIHLDAAADELQEVATAARALRR</sequence>
<comment type="subunit">
    <text evidence="3">Interacts with 100S ribosomes.</text>
</comment>
<keyword evidence="2 3" id="KW-0810">Translation regulation</keyword>
<feature type="domain" description="Sigma 54 modulation/S30EA ribosomal protein C-terminal" evidence="4">
    <location>
        <begin position="191"/>
        <end position="245"/>
    </location>
</feature>
<dbReference type="GO" id="GO:0022627">
    <property type="term" value="C:cytosolic small ribosomal subunit"/>
    <property type="evidence" value="ECO:0007669"/>
    <property type="project" value="TreeGrafter"/>
</dbReference>
<dbReference type="EMBL" id="SSSM01000004">
    <property type="protein sequence ID" value="THG30710.1"/>
    <property type="molecule type" value="Genomic_DNA"/>
</dbReference>
<comment type="similarity">
    <text evidence="3">Belongs to the HPF/YfiA ribosome-associated protein family. Long HPF subfamily.</text>
</comment>
<dbReference type="InterPro" id="IPR050574">
    <property type="entry name" value="HPF/YfiA_ribosome-assoc"/>
</dbReference>
<dbReference type="Proteomes" id="UP000309133">
    <property type="component" value="Unassembled WGS sequence"/>
</dbReference>
<reference evidence="6 7" key="1">
    <citation type="submission" date="2019-04" db="EMBL/GenBank/DDBJ databases">
        <authorList>
            <person name="Jiang L."/>
        </authorList>
    </citation>
    <scope>NUCLEOTIDE SEQUENCE [LARGE SCALE GENOMIC DNA]</scope>
    <source>
        <strain evidence="6 7">YIM 131853</strain>
    </source>
</reference>
<dbReference type="OrthoDB" id="9794975at2"/>
<dbReference type="AlphaFoldDB" id="A0A4V6RZ23"/>
<evidence type="ECO:0000313" key="5">
    <source>
        <dbReference type="EMBL" id="THG30710.1"/>
    </source>
</evidence>
<evidence type="ECO:0000256" key="1">
    <source>
        <dbReference type="ARBA" id="ARBA00022490"/>
    </source>
</evidence>
<dbReference type="FunFam" id="3.30.505.50:FF:000002">
    <property type="entry name" value="Ribosome hibernation promoting factor"/>
    <property type="match status" value="1"/>
</dbReference>
<dbReference type="Pfam" id="PF16321">
    <property type="entry name" value="Ribosom_S30AE_C"/>
    <property type="match status" value="1"/>
</dbReference>
<dbReference type="InterPro" id="IPR038416">
    <property type="entry name" value="Ribosom_S30AE_C_sf"/>
</dbReference>
<dbReference type="InterPro" id="IPR036567">
    <property type="entry name" value="RHF-like"/>
</dbReference>
<evidence type="ECO:0000259" key="4">
    <source>
        <dbReference type="Pfam" id="PF16321"/>
    </source>
</evidence>
<dbReference type="Gene3D" id="3.30.160.100">
    <property type="entry name" value="Ribosome hibernation promotion factor-like"/>
    <property type="match status" value="1"/>
</dbReference>
<dbReference type="GO" id="GO:0045900">
    <property type="term" value="P:negative regulation of translational elongation"/>
    <property type="evidence" value="ECO:0007669"/>
    <property type="project" value="TreeGrafter"/>
</dbReference>
<dbReference type="Gene3D" id="3.30.505.50">
    <property type="entry name" value="Sigma 54 modulation/S30EA ribosomal protein, C-terminal domain"/>
    <property type="match status" value="1"/>
</dbReference>
<comment type="caution">
    <text evidence="6">The sequence shown here is derived from an EMBL/GenBank/DDBJ whole genome shotgun (WGS) entry which is preliminary data.</text>
</comment>
<keyword evidence="1 3" id="KW-0963">Cytoplasm</keyword>
<dbReference type="PANTHER" id="PTHR33231">
    <property type="entry name" value="30S RIBOSOMAL PROTEIN"/>
    <property type="match status" value="1"/>
</dbReference>
<organism evidence="6 7">
    <name type="scientific">Naasia lichenicola</name>
    <dbReference type="NCBI Taxonomy" id="2565933"/>
    <lineage>
        <taxon>Bacteria</taxon>
        <taxon>Bacillati</taxon>
        <taxon>Actinomycetota</taxon>
        <taxon>Actinomycetes</taxon>
        <taxon>Micrococcales</taxon>
        <taxon>Microbacteriaceae</taxon>
        <taxon>Naasia</taxon>
    </lineage>
</organism>
<dbReference type="InterPro" id="IPR032528">
    <property type="entry name" value="Ribosom_S30AE_C"/>
</dbReference>
<proteinExistence type="inferred from homology"/>
<evidence type="ECO:0000256" key="3">
    <source>
        <dbReference type="HAMAP-Rule" id="MF_00839"/>
    </source>
</evidence>
<protein>
    <recommendedName>
        <fullName evidence="3">Ribosome hibernation promoting factor</fullName>
        <shortName evidence="3">HPF</shortName>
    </recommendedName>
</protein>
<dbReference type="Pfam" id="PF02482">
    <property type="entry name" value="Ribosomal_S30AE"/>
    <property type="match status" value="1"/>
</dbReference>
<dbReference type="InterPro" id="IPR034694">
    <property type="entry name" value="HPF_long/plastid"/>
</dbReference>
<dbReference type="HAMAP" id="MF_00839">
    <property type="entry name" value="HPF"/>
    <property type="match status" value="1"/>
</dbReference>
<dbReference type="EMBL" id="SSSM01000003">
    <property type="protein sequence ID" value="THG31947.1"/>
    <property type="molecule type" value="Genomic_DNA"/>
</dbReference>
<evidence type="ECO:0000256" key="2">
    <source>
        <dbReference type="ARBA" id="ARBA00022845"/>
    </source>
</evidence>
<evidence type="ECO:0000313" key="7">
    <source>
        <dbReference type="Proteomes" id="UP000309133"/>
    </source>
</evidence>
<dbReference type="RefSeq" id="WP_136427067.1">
    <property type="nucleotide sequence ID" value="NZ_SSSM01000003.1"/>
</dbReference>
<dbReference type="PANTHER" id="PTHR33231:SF1">
    <property type="entry name" value="30S RIBOSOMAL PROTEIN"/>
    <property type="match status" value="1"/>
</dbReference>